<evidence type="ECO:0000313" key="1">
    <source>
        <dbReference type="EnsemblMetazoa" id="PPA39801.1"/>
    </source>
</evidence>
<dbReference type="EnsemblMetazoa" id="PPA39801.1">
    <property type="protein sequence ID" value="PPA39801.1"/>
    <property type="gene ID" value="WBGene00278170"/>
</dbReference>
<dbReference type="OrthoDB" id="5856944at2759"/>
<accession>A0A8R1YXS1</accession>
<name>A0A2A6BIV0_PRIPA</name>
<reference evidence="2" key="1">
    <citation type="journal article" date="2008" name="Nat. Genet.">
        <title>The Pristionchus pacificus genome provides a unique perspective on nematode lifestyle and parasitism.</title>
        <authorList>
            <person name="Dieterich C."/>
            <person name="Clifton S.W."/>
            <person name="Schuster L.N."/>
            <person name="Chinwalla A."/>
            <person name="Delehaunty K."/>
            <person name="Dinkelacker I."/>
            <person name="Fulton L."/>
            <person name="Fulton R."/>
            <person name="Godfrey J."/>
            <person name="Minx P."/>
            <person name="Mitreva M."/>
            <person name="Roeseler W."/>
            <person name="Tian H."/>
            <person name="Witte H."/>
            <person name="Yang S.P."/>
            <person name="Wilson R.K."/>
            <person name="Sommer R.J."/>
        </authorList>
    </citation>
    <scope>NUCLEOTIDE SEQUENCE [LARGE SCALE GENOMIC DNA]</scope>
    <source>
        <strain evidence="2">PS312</strain>
    </source>
</reference>
<accession>A0A2A6BIV0</accession>
<gene>
    <name evidence="1" type="primary">WBGene00278170</name>
</gene>
<evidence type="ECO:0000313" key="2">
    <source>
        <dbReference type="Proteomes" id="UP000005239"/>
    </source>
</evidence>
<proteinExistence type="predicted"/>
<dbReference type="Proteomes" id="UP000005239">
    <property type="component" value="Unassembled WGS sequence"/>
</dbReference>
<dbReference type="PANTHER" id="PTHR35573">
    <property type="entry name" value="PROTEIN CBG22129"/>
    <property type="match status" value="1"/>
</dbReference>
<dbReference type="PANTHER" id="PTHR35573:SF1">
    <property type="entry name" value="ML DOMAIN-CONTAINING PROTEIN"/>
    <property type="match status" value="1"/>
</dbReference>
<dbReference type="AlphaFoldDB" id="A0A2A6BIV0"/>
<keyword evidence="2" id="KW-1185">Reference proteome</keyword>
<organism evidence="1 2">
    <name type="scientific">Pristionchus pacificus</name>
    <name type="common">Parasitic nematode worm</name>
    <dbReference type="NCBI Taxonomy" id="54126"/>
    <lineage>
        <taxon>Eukaryota</taxon>
        <taxon>Metazoa</taxon>
        <taxon>Ecdysozoa</taxon>
        <taxon>Nematoda</taxon>
        <taxon>Chromadorea</taxon>
        <taxon>Rhabditida</taxon>
        <taxon>Rhabditina</taxon>
        <taxon>Diplogasteromorpha</taxon>
        <taxon>Diplogasteroidea</taxon>
        <taxon>Neodiplogasteridae</taxon>
        <taxon>Pristionchus</taxon>
    </lineage>
</organism>
<protein>
    <submittedName>
        <fullName evidence="1">Uncharacterized protein</fullName>
    </submittedName>
</protein>
<sequence>MTWCEMLSTSLFLLSLITLARADCGFPNGTDSSLHWWQSPGTTTFAAATTVLDVRAVDSSNADVYPIRLPDSIALRVTINNGETQSWNGDNFRLSLKVSQYGSLDGCSWTDVSAFASLVDTPACENGAPCPFPLGDSQITVRTDLSSFEPVINLLKNDSPYQFVYVFSDQSTSRSFGFTLQARALTK</sequence>
<reference evidence="1" key="2">
    <citation type="submission" date="2022-06" db="UniProtKB">
        <authorList>
            <consortium name="EnsemblMetazoa"/>
        </authorList>
    </citation>
    <scope>IDENTIFICATION</scope>
    <source>
        <strain evidence="1">PS312</strain>
    </source>
</reference>